<keyword evidence="2" id="KW-1185">Reference proteome</keyword>
<evidence type="ECO:0000313" key="1">
    <source>
        <dbReference type="EMBL" id="SFL66037.1"/>
    </source>
</evidence>
<gene>
    <name evidence="1" type="ORF">SAMN04490355_101293</name>
</gene>
<evidence type="ECO:0000313" key="2">
    <source>
        <dbReference type="Proteomes" id="UP000199520"/>
    </source>
</evidence>
<name>A0A1I4JIL0_9FIRM</name>
<reference evidence="2" key="1">
    <citation type="submission" date="2016-10" db="EMBL/GenBank/DDBJ databases">
        <authorList>
            <person name="Varghese N."/>
            <person name="Submissions S."/>
        </authorList>
    </citation>
    <scope>NUCLEOTIDE SEQUENCE [LARGE SCALE GENOMIC DNA]</scope>
    <source>
        <strain evidence="2">DSM 13327</strain>
    </source>
</reference>
<proteinExistence type="predicted"/>
<dbReference type="OrthoDB" id="1679609at2"/>
<dbReference type="EMBL" id="FOTS01000012">
    <property type="protein sequence ID" value="SFL66037.1"/>
    <property type="molecule type" value="Genomic_DNA"/>
</dbReference>
<dbReference type="AlphaFoldDB" id="A0A1I4JIL0"/>
<dbReference type="RefSeq" id="WP_090935256.1">
    <property type="nucleotide sequence ID" value="NZ_FOTS01000012.1"/>
</dbReference>
<dbReference type="STRING" id="1123291.SAMN04490355_101293"/>
<sequence length="199" mass="22987">MRILGSIIVLLVLVCNQAFAIALINREEIKAAQQYGEKHANMEWEAFLMPWISYEEKTPRLNEFSEKAYLYTKFLLLATDAREKSLRGVSPQLEDSEDILTNYNGYLTFSVTLYGSQEKFGQNAIASLKQGDASIQAYQIVIPPMAEKMAKSIEKPTYRLQCYIYFLEKKIAIDKPVILSITTKDKREHNFYFDFAQVR</sequence>
<protein>
    <submittedName>
        <fullName evidence="1">Uncharacterized protein</fullName>
    </submittedName>
</protein>
<dbReference type="Proteomes" id="UP000199520">
    <property type="component" value="Unassembled WGS sequence"/>
</dbReference>
<organism evidence="1 2">
    <name type="scientific">Pelosinus propionicus DSM 13327</name>
    <dbReference type="NCBI Taxonomy" id="1123291"/>
    <lineage>
        <taxon>Bacteria</taxon>
        <taxon>Bacillati</taxon>
        <taxon>Bacillota</taxon>
        <taxon>Negativicutes</taxon>
        <taxon>Selenomonadales</taxon>
        <taxon>Sporomusaceae</taxon>
        <taxon>Pelosinus</taxon>
    </lineage>
</organism>
<accession>A0A1I4JIL0</accession>